<dbReference type="EMBL" id="VUJU01013700">
    <property type="protein sequence ID" value="KAF0703961.1"/>
    <property type="molecule type" value="Genomic_DNA"/>
</dbReference>
<protein>
    <submittedName>
        <fullName evidence="3">RING-type domain-containing protein</fullName>
    </submittedName>
</protein>
<dbReference type="InterPro" id="IPR048367">
    <property type="entry name" value="TNP-like_RNaseH_C"/>
</dbReference>
<feature type="compositionally biased region" description="Basic residues" evidence="1">
    <location>
        <begin position="352"/>
        <end position="363"/>
    </location>
</feature>
<dbReference type="OrthoDB" id="6775511at2759"/>
<evidence type="ECO:0000256" key="1">
    <source>
        <dbReference type="SAM" id="MobiDB-lite"/>
    </source>
</evidence>
<feature type="non-terminal residue" evidence="3">
    <location>
        <position position="1"/>
    </location>
</feature>
<reference evidence="3 4" key="1">
    <citation type="submission" date="2019-08" db="EMBL/GenBank/DDBJ databases">
        <title>Whole genome of Aphis craccivora.</title>
        <authorList>
            <person name="Voronova N.V."/>
            <person name="Shulinski R.S."/>
            <person name="Bandarenka Y.V."/>
            <person name="Zhorov D.G."/>
            <person name="Warner D."/>
        </authorList>
    </citation>
    <scope>NUCLEOTIDE SEQUENCE [LARGE SCALE GENOMIC DNA]</scope>
    <source>
        <strain evidence="3">180601</strain>
        <tissue evidence="3">Whole Body</tissue>
    </source>
</reference>
<evidence type="ECO:0000259" key="2">
    <source>
        <dbReference type="Pfam" id="PF21789"/>
    </source>
</evidence>
<proteinExistence type="predicted"/>
<dbReference type="PANTHER" id="PTHR47577:SF2">
    <property type="entry name" value="THAP DOMAIN CONTAINING 9"/>
    <property type="match status" value="1"/>
</dbReference>
<sequence>CWTQFIRERLVEELEDSEPTSKFVLHMNNLFDSLNRKYPGEGIKFSSPDIEVIKNGIEWLDSWETEKLSGIIPKESFLTKETSEGLRVTLHSTVDLIEYLFSIGFDYVLTAKANQDQLEKFFGTVRQAGCQNDHPAMPTFLQLYRLLSTYKLLKPPKFGNCTISEDDTNNGTLSLEEFKNIFDNDNPSNTALQRLKIRLDSIIECEQWDEEDEITSNSSYISNPEVVDIAIYYASGYLCRRLIKTTCTICQRSFLTNLETSKLAVAELVNKKTKGYLMYCNLYLYKLFHKAEEYFVINVMQSDCYERTMTDMVLNVQMNFPCEEHKSNVIASCLHYYIRMRMRHYEREQNRNQKKKSKSKKKEAKVYQS</sequence>
<dbReference type="Pfam" id="PF21789">
    <property type="entry name" value="TNP-like_RNaseH_C"/>
    <property type="match status" value="1"/>
</dbReference>
<evidence type="ECO:0000313" key="3">
    <source>
        <dbReference type="EMBL" id="KAF0703961.1"/>
    </source>
</evidence>
<organism evidence="3 4">
    <name type="scientific">Aphis craccivora</name>
    <name type="common">Cowpea aphid</name>
    <dbReference type="NCBI Taxonomy" id="307492"/>
    <lineage>
        <taxon>Eukaryota</taxon>
        <taxon>Metazoa</taxon>
        <taxon>Ecdysozoa</taxon>
        <taxon>Arthropoda</taxon>
        <taxon>Hexapoda</taxon>
        <taxon>Insecta</taxon>
        <taxon>Pterygota</taxon>
        <taxon>Neoptera</taxon>
        <taxon>Paraneoptera</taxon>
        <taxon>Hemiptera</taxon>
        <taxon>Sternorrhyncha</taxon>
        <taxon>Aphidomorpha</taxon>
        <taxon>Aphidoidea</taxon>
        <taxon>Aphididae</taxon>
        <taxon>Aphidini</taxon>
        <taxon>Aphis</taxon>
        <taxon>Aphis</taxon>
    </lineage>
</organism>
<evidence type="ECO:0000313" key="4">
    <source>
        <dbReference type="Proteomes" id="UP000478052"/>
    </source>
</evidence>
<accession>A0A6G0VP50</accession>
<feature type="region of interest" description="Disordered" evidence="1">
    <location>
        <begin position="347"/>
        <end position="369"/>
    </location>
</feature>
<dbReference type="Proteomes" id="UP000478052">
    <property type="component" value="Unassembled WGS sequence"/>
</dbReference>
<dbReference type="AlphaFoldDB" id="A0A6G0VP50"/>
<feature type="domain" description="Transposable element P transposase-like RNase H C-terminal" evidence="2">
    <location>
        <begin position="112"/>
        <end position="145"/>
    </location>
</feature>
<keyword evidence="4" id="KW-1185">Reference proteome</keyword>
<name>A0A6G0VP50_APHCR</name>
<gene>
    <name evidence="3" type="ORF">FWK35_00036060</name>
</gene>
<dbReference type="PANTHER" id="PTHR47577">
    <property type="entry name" value="THAP DOMAIN-CONTAINING PROTEIN 6"/>
    <property type="match status" value="1"/>
</dbReference>
<comment type="caution">
    <text evidence="3">The sequence shown here is derived from an EMBL/GenBank/DDBJ whole genome shotgun (WGS) entry which is preliminary data.</text>
</comment>